<feature type="domain" description="Methyltransferase type 11" evidence="4">
    <location>
        <begin position="59"/>
        <end position="170"/>
    </location>
</feature>
<accession>G7DZ06</accession>
<dbReference type="PANTHER" id="PTHR12176">
    <property type="entry name" value="SAM-DEPENDENT METHYLTRANSFERASE SUPERFAMILY PROTEIN"/>
    <property type="match status" value="1"/>
</dbReference>
<dbReference type="Pfam" id="PF08241">
    <property type="entry name" value="Methyltransf_11"/>
    <property type="match status" value="1"/>
</dbReference>
<keyword evidence="6" id="KW-1185">Reference proteome</keyword>
<keyword evidence="3" id="KW-0808">Transferase</keyword>
<evidence type="ECO:0000313" key="5">
    <source>
        <dbReference type="EMBL" id="GAA95816.1"/>
    </source>
</evidence>
<dbReference type="PANTHER" id="PTHR12176:SF80">
    <property type="entry name" value="EEF1A LYSINE METHYLTRANSFERASE 4"/>
    <property type="match status" value="1"/>
</dbReference>
<evidence type="ECO:0000313" key="6">
    <source>
        <dbReference type="Proteomes" id="UP000009131"/>
    </source>
</evidence>
<dbReference type="GO" id="GO:0032259">
    <property type="term" value="P:methylation"/>
    <property type="evidence" value="ECO:0007669"/>
    <property type="project" value="UniProtKB-KW"/>
</dbReference>
<dbReference type="RefSeq" id="XP_014566818.1">
    <property type="nucleotide sequence ID" value="XM_014711332.1"/>
</dbReference>
<dbReference type="InterPro" id="IPR013216">
    <property type="entry name" value="Methyltransf_11"/>
</dbReference>
<dbReference type="GO" id="GO:0008757">
    <property type="term" value="F:S-adenosylmethionine-dependent methyltransferase activity"/>
    <property type="evidence" value="ECO:0007669"/>
    <property type="project" value="InterPro"/>
</dbReference>
<dbReference type="AlphaFoldDB" id="G7DZ06"/>
<protein>
    <recommendedName>
        <fullName evidence="4">Methyltransferase type 11 domain-containing protein</fullName>
    </recommendedName>
</protein>
<dbReference type="InterPro" id="IPR051419">
    <property type="entry name" value="Lys/N-term_MeTrsfase_sf"/>
</dbReference>
<sequence>MEPSKNETYGSQEYWQARYREPGGVYEWCLGYAALSAYFDRLLPIRGTRCKSDLKIVMLGCGNSALAEDMYDDGYRCITSIDYAQNVIDAMSARNALSRPELQWLQADVRNLPLPDASIDICIDKATMDVFFAAAGSKLDPWNPPASVIENCNREIDEVVRVLKPDGCFIYVTFGRHDRAALPKASHDTTRLDNRHV</sequence>
<organism evidence="5 6">
    <name type="scientific">Mixia osmundae (strain CBS 9802 / IAM 14324 / JCM 22182 / KY 12970)</name>
    <dbReference type="NCBI Taxonomy" id="764103"/>
    <lineage>
        <taxon>Eukaryota</taxon>
        <taxon>Fungi</taxon>
        <taxon>Dikarya</taxon>
        <taxon>Basidiomycota</taxon>
        <taxon>Pucciniomycotina</taxon>
        <taxon>Mixiomycetes</taxon>
        <taxon>Mixiales</taxon>
        <taxon>Mixiaceae</taxon>
        <taxon>Mixia</taxon>
    </lineage>
</organism>
<evidence type="ECO:0000256" key="2">
    <source>
        <dbReference type="ARBA" id="ARBA00022603"/>
    </source>
</evidence>
<name>G7DZ06_MIXOS</name>
<comment type="caution">
    <text evidence="5">The sequence shown here is derived from an EMBL/GenBank/DDBJ whole genome shotgun (WGS) entry which is preliminary data.</text>
</comment>
<dbReference type="Gene3D" id="3.40.50.150">
    <property type="entry name" value="Vaccinia Virus protein VP39"/>
    <property type="match status" value="1"/>
</dbReference>
<comment type="similarity">
    <text evidence="1">Belongs to the methyltransferase superfamily.</text>
</comment>
<evidence type="ECO:0000256" key="1">
    <source>
        <dbReference type="ARBA" id="ARBA00008361"/>
    </source>
</evidence>
<dbReference type="OrthoDB" id="411785at2759"/>
<dbReference type="InParanoid" id="G7DZ06"/>
<keyword evidence="2" id="KW-0489">Methyltransferase</keyword>
<dbReference type="Proteomes" id="UP000009131">
    <property type="component" value="Unassembled WGS sequence"/>
</dbReference>
<dbReference type="OMA" id="HWAVMDA"/>
<dbReference type="SUPFAM" id="SSF53335">
    <property type="entry name" value="S-adenosyl-L-methionine-dependent methyltransferases"/>
    <property type="match status" value="1"/>
</dbReference>
<evidence type="ECO:0000259" key="4">
    <source>
        <dbReference type="Pfam" id="PF08241"/>
    </source>
</evidence>
<dbReference type="HOGENOM" id="CLU_065920_2_2_1"/>
<gene>
    <name evidence="5" type="primary">Mo02472</name>
    <name evidence="5" type="ORF">E5Q_02472</name>
</gene>
<dbReference type="CDD" id="cd02440">
    <property type="entry name" value="AdoMet_MTases"/>
    <property type="match status" value="1"/>
</dbReference>
<evidence type="ECO:0000256" key="3">
    <source>
        <dbReference type="ARBA" id="ARBA00022679"/>
    </source>
</evidence>
<dbReference type="InterPro" id="IPR029063">
    <property type="entry name" value="SAM-dependent_MTases_sf"/>
</dbReference>
<dbReference type="EMBL" id="BABT02000067">
    <property type="protein sequence ID" value="GAA95816.1"/>
    <property type="molecule type" value="Genomic_DNA"/>
</dbReference>
<dbReference type="eggNOG" id="KOG2352">
    <property type="taxonomic scope" value="Eukaryota"/>
</dbReference>
<proteinExistence type="inferred from homology"/>
<reference evidence="5 6" key="2">
    <citation type="journal article" date="2012" name="Open Biol.">
        <title>Characteristics of nucleosomes and linker DNA regions on the genome of the basidiomycete Mixia osmundae revealed by mono- and dinucleosome mapping.</title>
        <authorList>
            <person name="Nishida H."/>
            <person name="Kondo S."/>
            <person name="Matsumoto T."/>
            <person name="Suzuki Y."/>
            <person name="Yoshikawa H."/>
            <person name="Taylor T.D."/>
            <person name="Sugiyama J."/>
        </authorList>
    </citation>
    <scope>NUCLEOTIDE SEQUENCE [LARGE SCALE GENOMIC DNA]</scope>
    <source>
        <strain evidence="6">CBS 9802 / IAM 14324 / JCM 22182 / KY 12970</strain>
    </source>
</reference>
<reference evidence="5 6" key="1">
    <citation type="journal article" date="2011" name="J. Gen. Appl. Microbiol.">
        <title>Draft genome sequencing of the enigmatic basidiomycete Mixia osmundae.</title>
        <authorList>
            <person name="Nishida H."/>
            <person name="Nagatsuka Y."/>
            <person name="Sugiyama J."/>
        </authorList>
    </citation>
    <scope>NUCLEOTIDE SEQUENCE [LARGE SCALE GENOMIC DNA]</scope>
    <source>
        <strain evidence="6">CBS 9802 / IAM 14324 / JCM 22182 / KY 12970</strain>
    </source>
</reference>